<sequence>MIAKNIWRLTERFLVRPLSAPLYSLCTAFDESPKYLRASPTDSVKKDGYDVEKRNKKAEKNEEMNA</sequence>
<proteinExistence type="predicted"/>
<evidence type="ECO:0000313" key="2">
    <source>
        <dbReference type="EMBL" id="KAG5631831.1"/>
    </source>
</evidence>
<feature type="region of interest" description="Disordered" evidence="1">
    <location>
        <begin position="37"/>
        <end position="66"/>
    </location>
</feature>
<gene>
    <name evidence="2" type="ORF">H5410_003548</name>
</gene>
<accession>A0A9J6B5Y4</accession>
<evidence type="ECO:0000313" key="3">
    <source>
        <dbReference type="Proteomes" id="UP000824120"/>
    </source>
</evidence>
<evidence type="ECO:0000256" key="1">
    <source>
        <dbReference type="SAM" id="MobiDB-lite"/>
    </source>
</evidence>
<keyword evidence="3" id="KW-1185">Reference proteome</keyword>
<dbReference type="Proteomes" id="UP000824120">
    <property type="component" value="Chromosome 1"/>
</dbReference>
<dbReference type="EMBL" id="JACXVP010000001">
    <property type="protein sequence ID" value="KAG5631831.1"/>
    <property type="molecule type" value="Genomic_DNA"/>
</dbReference>
<dbReference type="AlphaFoldDB" id="A0A9J6B5Y4"/>
<name>A0A9J6B5Y4_SOLCO</name>
<organism evidence="2 3">
    <name type="scientific">Solanum commersonii</name>
    <name type="common">Commerson's wild potato</name>
    <name type="synonym">Commerson's nightshade</name>
    <dbReference type="NCBI Taxonomy" id="4109"/>
    <lineage>
        <taxon>Eukaryota</taxon>
        <taxon>Viridiplantae</taxon>
        <taxon>Streptophyta</taxon>
        <taxon>Embryophyta</taxon>
        <taxon>Tracheophyta</taxon>
        <taxon>Spermatophyta</taxon>
        <taxon>Magnoliopsida</taxon>
        <taxon>eudicotyledons</taxon>
        <taxon>Gunneridae</taxon>
        <taxon>Pentapetalae</taxon>
        <taxon>asterids</taxon>
        <taxon>lamiids</taxon>
        <taxon>Solanales</taxon>
        <taxon>Solanaceae</taxon>
        <taxon>Solanoideae</taxon>
        <taxon>Solaneae</taxon>
        <taxon>Solanum</taxon>
    </lineage>
</organism>
<comment type="caution">
    <text evidence="2">The sequence shown here is derived from an EMBL/GenBank/DDBJ whole genome shotgun (WGS) entry which is preliminary data.</text>
</comment>
<feature type="compositionally biased region" description="Basic and acidic residues" evidence="1">
    <location>
        <begin position="43"/>
        <end position="66"/>
    </location>
</feature>
<reference evidence="2 3" key="1">
    <citation type="submission" date="2020-09" db="EMBL/GenBank/DDBJ databases">
        <title>De no assembly of potato wild relative species, Solanum commersonii.</title>
        <authorList>
            <person name="Cho K."/>
        </authorList>
    </citation>
    <scope>NUCLEOTIDE SEQUENCE [LARGE SCALE GENOMIC DNA]</scope>
    <source>
        <strain evidence="2">LZ3.2</strain>
        <tissue evidence="2">Leaf</tissue>
    </source>
</reference>
<protein>
    <submittedName>
        <fullName evidence="2">Uncharacterized protein</fullName>
    </submittedName>
</protein>